<organism evidence="2 3">
    <name type="scientific">Candolleomyces aberdarensis</name>
    <dbReference type="NCBI Taxonomy" id="2316362"/>
    <lineage>
        <taxon>Eukaryota</taxon>
        <taxon>Fungi</taxon>
        <taxon>Dikarya</taxon>
        <taxon>Basidiomycota</taxon>
        <taxon>Agaricomycotina</taxon>
        <taxon>Agaricomycetes</taxon>
        <taxon>Agaricomycetidae</taxon>
        <taxon>Agaricales</taxon>
        <taxon>Agaricineae</taxon>
        <taxon>Psathyrellaceae</taxon>
        <taxon>Candolleomyces</taxon>
    </lineage>
</organism>
<sequence length="319" mass="34948">AVENCRPFFDELLNRQIHNAAAPTDLLGSVDHPSKANEGGEEVSASWGSRVLKLPLNALSPLQAHLGTSKAPSVGVSSSQISIRGLSYSVASRHAGDSQCMVRAGGLRHGPTPAIIHHIFQVDHRGEIETFLLIERLATASVQRNPFNRYIWPEMGLYEQKGELEVIEPSAVLSHFAQLPVEWEGQNTLCWQRRVVLTRHHRHLSKANSSRLSFSPGDVYEEFGPFAKLSSAPLTMTRVLLTPAPNFDLPDTLRQAMALDCEELDEDARGSKRDSEGRAVVTPVAPTGPPEPSRLMRAARLLMQFAPPPSSTDASLIFA</sequence>
<evidence type="ECO:0000313" key="2">
    <source>
        <dbReference type="EMBL" id="RXW17107.1"/>
    </source>
</evidence>
<dbReference type="EMBL" id="SDEE01000371">
    <property type="protein sequence ID" value="RXW17107.1"/>
    <property type="molecule type" value="Genomic_DNA"/>
</dbReference>
<dbReference type="OrthoDB" id="3247418at2759"/>
<feature type="non-terminal residue" evidence="2">
    <location>
        <position position="1"/>
    </location>
</feature>
<gene>
    <name evidence="2" type="ORF">EST38_g8743</name>
</gene>
<evidence type="ECO:0000313" key="3">
    <source>
        <dbReference type="Proteomes" id="UP000290288"/>
    </source>
</evidence>
<keyword evidence="3" id="KW-1185">Reference proteome</keyword>
<protein>
    <submittedName>
        <fullName evidence="2">Uncharacterized protein</fullName>
    </submittedName>
</protein>
<feature type="compositionally biased region" description="Basic and acidic residues" evidence="1">
    <location>
        <begin position="267"/>
        <end position="277"/>
    </location>
</feature>
<dbReference type="STRING" id="2316362.A0A4Q2DBQ5"/>
<dbReference type="AlphaFoldDB" id="A0A4Q2DBQ5"/>
<feature type="region of interest" description="Disordered" evidence="1">
    <location>
        <begin position="265"/>
        <end position="292"/>
    </location>
</feature>
<proteinExistence type="predicted"/>
<reference evidence="2 3" key="1">
    <citation type="submission" date="2019-01" db="EMBL/GenBank/DDBJ databases">
        <title>Draft genome sequence of Psathyrella aberdarensis IHI B618.</title>
        <authorList>
            <person name="Buettner E."/>
            <person name="Kellner H."/>
        </authorList>
    </citation>
    <scope>NUCLEOTIDE SEQUENCE [LARGE SCALE GENOMIC DNA]</scope>
    <source>
        <strain evidence="2 3">IHI B618</strain>
    </source>
</reference>
<comment type="caution">
    <text evidence="2">The sequence shown here is derived from an EMBL/GenBank/DDBJ whole genome shotgun (WGS) entry which is preliminary data.</text>
</comment>
<dbReference type="Proteomes" id="UP000290288">
    <property type="component" value="Unassembled WGS sequence"/>
</dbReference>
<evidence type="ECO:0000256" key="1">
    <source>
        <dbReference type="SAM" id="MobiDB-lite"/>
    </source>
</evidence>
<name>A0A4Q2DBQ5_9AGAR</name>
<accession>A0A4Q2DBQ5</accession>